<gene>
    <name evidence="1" type="ORF">GmarT_59140</name>
</gene>
<dbReference type="EMBL" id="CP042910">
    <property type="protein sequence ID" value="QEG20005.1"/>
    <property type="molecule type" value="Genomic_DNA"/>
</dbReference>
<sequence length="484" mass="52932">MQPFSLLYYCKQQTASRLIYCCLLLIWLLINPQIISSTDAATWYVNNKTGSDKNNGISENTAVATISRAITLAGRSDTLELANTGIPYRETMLFRNLGGSPDRPFVVEGNGAVLSGLKTIDVSKWETVKEGLFVFPLDKTPYGNPFLVSRGKRIPQAKSLDLLQTGEHYWDRSGNKIYFLCDIGKRPAEYQLEATLRISGLTLTSSSYIVCRNLSAEFFSNDGFNIHGDCRGVRLENVIARHNGDDGISIHESGGLIVQNAHVHDNFFGIQDVNASRSVYNGVLAERNQIGVSLVGGYHSLVDCQIKDSIQKEVDIAGANPGHLIGAEYNPLCKTILFAQNVSLFGYGNQTGLSIRNGATAIIERSVISDSQTGLMVDSNSFCHMSQTAIIDCDTILKSNSPNSFFDFNYYTPGQINWQNTLFHTGQFADYVTASKDDSNSHTGPLKVRPDGIVELPPGSEGTKAKLKVGPSDPITSTFTVVNP</sequence>
<dbReference type="SMART" id="SM00710">
    <property type="entry name" value="PbH1"/>
    <property type="match status" value="3"/>
</dbReference>
<dbReference type="RefSeq" id="WP_044236845.1">
    <property type="nucleotide sequence ID" value="NZ_CP042910.1"/>
</dbReference>
<protein>
    <recommendedName>
        <fullName evidence="3">Right handed beta helix domain-containing protein</fullName>
    </recommendedName>
</protein>
<dbReference type="GeneID" id="98650323"/>
<accession>A0ABX5YW75</accession>
<dbReference type="Proteomes" id="UP000322887">
    <property type="component" value="Chromosome"/>
</dbReference>
<dbReference type="SUPFAM" id="SSF51126">
    <property type="entry name" value="Pectin lyase-like"/>
    <property type="match status" value="1"/>
</dbReference>
<evidence type="ECO:0000313" key="1">
    <source>
        <dbReference type="EMBL" id="QEG20005.1"/>
    </source>
</evidence>
<evidence type="ECO:0008006" key="3">
    <source>
        <dbReference type="Google" id="ProtNLM"/>
    </source>
</evidence>
<dbReference type="InterPro" id="IPR012334">
    <property type="entry name" value="Pectin_lyas_fold"/>
</dbReference>
<reference evidence="1 2" key="1">
    <citation type="submission" date="2019-08" db="EMBL/GenBank/DDBJ databases">
        <title>Deep-cultivation of Planctomycetes and their phenomic and genomic characterization uncovers novel biology.</title>
        <authorList>
            <person name="Wiegand S."/>
            <person name="Jogler M."/>
            <person name="Boedeker C."/>
            <person name="Pinto D."/>
            <person name="Vollmers J."/>
            <person name="Rivas-Marin E."/>
            <person name="Kohn T."/>
            <person name="Peeters S.H."/>
            <person name="Heuer A."/>
            <person name="Rast P."/>
            <person name="Oberbeckmann S."/>
            <person name="Bunk B."/>
            <person name="Jeske O."/>
            <person name="Meyerdierks A."/>
            <person name="Storesund J.E."/>
            <person name="Kallscheuer N."/>
            <person name="Luecker S."/>
            <person name="Lage O.M."/>
            <person name="Pohl T."/>
            <person name="Merkel B.J."/>
            <person name="Hornburger P."/>
            <person name="Mueller R.-W."/>
            <person name="Bruemmer F."/>
            <person name="Labrenz M."/>
            <person name="Spormann A.M."/>
            <person name="Op den Camp H."/>
            <person name="Overmann J."/>
            <person name="Amann R."/>
            <person name="Jetten M.S.M."/>
            <person name="Mascher T."/>
            <person name="Medema M.H."/>
            <person name="Devos D.P."/>
            <person name="Kaster A.-K."/>
            <person name="Ovreas L."/>
            <person name="Rohde M."/>
            <person name="Galperin M.Y."/>
            <person name="Jogler C."/>
        </authorList>
    </citation>
    <scope>NUCLEOTIDE SEQUENCE [LARGE SCALE GENOMIC DNA]</scope>
    <source>
        <strain evidence="1 2">DSM 8797</strain>
    </source>
</reference>
<name>A0ABX5YW75_9PLAN</name>
<dbReference type="InterPro" id="IPR006626">
    <property type="entry name" value="PbH1"/>
</dbReference>
<proteinExistence type="predicted"/>
<dbReference type="InterPro" id="IPR011050">
    <property type="entry name" value="Pectin_lyase_fold/virulence"/>
</dbReference>
<organism evidence="1 2">
    <name type="scientific">Gimesia maris</name>
    <dbReference type="NCBI Taxonomy" id="122"/>
    <lineage>
        <taxon>Bacteria</taxon>
        <taxon>Pseudomonadati</taxon>
        <taxon>Planctomycetota</taxon>
        <taxon>Planctomycetia</taxon>
        <taxon>Planctomycetales</taxon>
        <taxon>Planctomycetaceae</taxon>
        <taxon>Gimesia</taxon>
    </lineage>
</organism>
<dbReference type="Gene3D" id="2.160.20.10">
    <property type="entry name" value="Single-stranded right-handed beta-helix, Pectin lyase-like"/>
    <property type="match status" value="1"/>
</dbReference>
<evidence type="ECO:0000313" key="2">
    <source>
        <dbReference type="Proteomes" id="UP000322887"/>
    </source>
</evidence>
<keyword evidence="2" id="KW-1185">Reference proteome</keyword>